<dbReference type="PANTHER" id="PTHR32343">
    <property type="entry name" value="SERINE/ARGININE-RICH SPLICING FACTOR"/>
    <property type="match status" value="1"/>
</dbReference>
<dbReference type="SMART" id="SM00360">
    <property type="entry name" value="RRM"/>
    <property type="match status" value="1"/>
</dbReference>
<evidence type="ECO:0000313" key="2">
    <source>
        <dbReference type="EMBL" id="GAA5806491.1"/>
    </source>
</evidence>
<gene>
    <name evidence="2" type="ORF">HPULCUR_012025</name>
</gene>
<proteinExistence type="predicted"/>
<name>A0ABP9YHR4_9FUNG</name>
<feature type="domain" description="RRM" evidence="1">
    <location>
        <begin position="18"/>
        <end position="86"/>
    </location>
</feature>
<dbReference type="Gene3D" id="3.30.70.330">
    <property type="match status" value="1"/>
</dbReference>
<dbReference type="Proteomes" id="UP001476247">
    <property type="component" value="Unassembled WGS sequence"/>
</dbReference>
<sequence>MTSNEWSIELPTEPTPNIVLIKNISPKTQEATIKDFFSFCGIIKAFEMKKEEELQVAVVYFEQEAAAKTATLLSQAVVDENPIFVEPFFKTATAATTATTTTVKEPIKNRAETDISSDAQQKQENKSVSHVMTELLASGYVLTDSVIAKGAEFDEKHGVSTRMSGYLNKVGINLTRFSPSQKETTEKDAATMATRSNSAPVITSAAPSRMHNLMKSRAGLKVQGIASRVAGKVTNVHEEAKRIAAEKKIITKEEEDHKSTV</sequence>
<reference evidence="2 3" key="1">
    <citation type="submission" date="2024-04" db="EMBL/GenBank/DDBJ databases">
        <title>genome sequences of Mucor flavus KT1a and Helicostylum pulchrum KT1b strains isolation_sourced from the surface of a dry-aged beef.</title>
        <authorList>
            <person name="Toyotome T."/>
            <person name="Hosono M."/>
            <person name="Torimaru M."/>
            <person name="Fukuda K."/>
            <person name="Mikami N."/>
        </authorList>
    </citation>
    <scope>NUCLEOTIDE SEQUENCE [LARGE SCALE GENOMIC DNA]</scope>
    <source>
        <strain evidence="2 3">KT1b</strain>
    </source>
</reference>
<evidence type="ECO:0000313" key="3">
    <source>
        <dbReference type="Proteomes" id="UP001476247"/>
    </source>
</evidence>
<protein>
    <recommendedName>
        <fullName evidence="1">RRM domain-containing protein</fullName>
    </recommendedName>
</protein>
<dbReference type="PANTHER" id="PTHR32343:SF10">
    <property type="entry name" value="RNA-BINDING REGION RNP-1 DOMAIN-CONTAINING PROTEIN"/>
    <property type="match status" value="1"/>
</dbReference>
<dbReference type="SUPFAM" id="SSF54928">
    <property type="entry name" value="RNA-binding domain, RBD"/>
    <property type="match status" value="1"/>
</dbReference>
<keyword evidence="3" id="KW-1185">Reference proteome</keyword>
<accession>A0ABP9YHR4</accession>
<dbReference type="Pfam" id="PF00076">
    <property type="entry name" value="RRM_1"/>
    <property type="match status" value="1"/>
</dbReference>
<organism evidence="2 3">
    <name type="scientific">Helicostylum pulchrum</name>
    <dbReference type="NCBI Taxonomy" id="562976"/>
    <lineage>
        <taxon>Eukaryota</taxon>
        <taxon>Fungi</taxon>
        <taxon>Fungi incertae sedis</taxon>
        <taxon>Mucoromycota</taxon>
        <taxon>Mucoromycotina</taxon>
        <taxon>Mucoromycetes</taxon>
        <taxon>Mucorales</taxon>
        <taxon>Mucorineae</taxon>
        <taxon>Mucoraceae</taxon>
        <taxon>Helicostylum</taxon>
    </lineage>
</organism>
<dbReference type="InterPro" id="IPR012677">
    <property type="entry name" value="Nucleotide-bd_a/b_plait_sf"/>
</dbReference>
<dbReference type="InterPro" id="IPR000504">
    <property type="entry name" value="RRM_dom"/>
</dbReference>
<dbReference type="EMBL" id="BAABUJ010000067">
    <property type="protein sequence ID" value="GAA5806491.1"/>
    <property type="molecule type" value="Genomic_DNA"/>
</dbReference>
<dbReference type="InterPro" id="IPR035979">
    <property type="entry name" value="RBD_domain_sf"/>
</dbReference>
<comment type="caution">
    <text evidence="2">The sequence shown here is derived from an EMBL/GenBank/DDBJ whole genome shotgun (WGS) entry which is preliminary data.</text>
</comment>
<evidence type="ECO:0000259" key="1">
    <source>
        <dbReference type="SMART" id="SM00360"/>
    </source>
</evidence>